<feature type="transmembrane region" description="Helical" evidence="11">
    <location>
        <begin position="67"/>
        <end position="88"/>
    </location>
</feature>
<organism evidence="12 13">
    <name type="scientific">Edhazardia aedis (strain USNM 41457)</name>
    <name type="common">Microsporidian parasite</name>
    <dbReference type="NCBI Taxonomy" id="1003232"/>
    <lineage>
        <taxon>Eukaryota</taxon>
        <taxon>Fungi</taxon>
        <taxon>Fungi incertae sedis</taxon>
        <taxon>Microsporidia</taxon>
        <taxon>Edhazardia</taxon>
    </lineage>
</organism>
<keyword evidence="10" id="KW-0675">Receptor</keyword>
<evidence type="ECO:0000256" key="4">
    <source>
        <dbReference type="ARBA" id="ARBA00022692"/>
    </source>
</evidence>
<dbReference type="STRING" id="1003232.J9D351"/>
<evidence type="ECO:0000256" key="5">
    <source>
        <dbReference type="ARBA" id="ARBA00022824"/>
    </source>
</evidence>
<feature type="transmembrane region" description="Helical" evidence="11">
    <location>
        <begin position="133"/>
        <end position="153"/>
    </location>
</feature>
<dbReference type="InParanoid" id="J9D351"/>
<keyword evidence="9 11" id="KW-0472">Membrane</keyword>
<keyword evidence="4 11" id="KW-0812">Transmembrane</keyword>
<evidence type="ECO:0000256" key="10">
    <source>
        <dbReference type="ARBA" id="ARBA00023170"/>
    </source>
</evidence>
<keyword evidence="7" id="KW-0653">Protein transport</keyword>
<dbReference type="FunCoup" id="J9D351">
    <property type="interactions" value="45"/>
</dbReference>
<proteinExistence type="inferred from homology"/>
<reference evidence="12 13" key="1">
    <citation type="submission" date="2011-08" db="EMBL/GenBank/DDBJ databases">
        <authorList>
            <person name="Liu Z.J."/>
            <person name="Shi F.L."/>
            <person name="Lu J.Q."/>
            <person name="Li M."/>
            <person name="Wang Z.L."/>
        </authorList>
    </citation>
    <scope>NUCLEOTIDE SEQUENCE [LARGE SCALE GENOMIC DNA]</scope>
    <source>
        <strain evidence="12 13">USNM 41457</strain>
    </source>
</reference>
<dbReference type="VEuPathDB" id="MicrosporidiaDB:EDEG_03304"/>
<evidence type="ECO:0000256" key="8">
    <source>
        <dbReference type="ARBA" id="ARBA00022989"/>
    </source>
</evidence>
<dbReference type="GO" id="GO:0006621">
    <property type="term" value="P:protein retention in ER lumen"/>
    <property type="evidence" value="ECO:0007669"/>
    <property type="project" value="InterPro"/>
</dbReference>
<feature type="transmembrane region" description="Helical" evidence="11">
    <location>
        <begin position="165"/>
        <end position="182"/>
    </location>
</feature>
<dbReference type="AlphaFoldDB" id="J9D351"/>
<evidence type="ECO:0000256" key="7">
    <source>
        <dbReference type="ARBA" id="ARBA00022927"/>
    </source>
</evidence>
<protein>
    <recommendedName>
        <fullName evidence="14">ER lumen protein-retaining receptor</fullName>
    </recommendedName>
</protein>
<dbReference type="Proteomes" id="UP000003163">
    <property type="component" value="Unassembled WGS sequence"/>
</dbReference>
<dbReference type="OrthoDB" id="7694678at2759"/>
<dbReference type="PROSITE" id="PS00951">
    <property type="entry name" value="ER_LUMEN_RECEPTOR_1"/>
    <property type="match status" value="1"/>
</dbReference>
<evidence type="ECO:0008006" key="14">
    <source>
        <dbReference type="Google" id="ProtNLM"/>
    </source>
</evidence>
<keyword evidence="5" id="KW-0256">Endoplasmic reticulum</keyword>
<evidence type="ECO:0000313" key="12">
    <source>
        <dbReference type="EMBL" id="EJW02261.1"/>
    </source>
</evidence>
<dbReference type="GO" id="GO:0045015">
    <property type="term" value="F:HDEL sequence binding"/>
    <property type="evidence" value="ECO:0007669"/>
    <property type="project" value="EnsemblFungi"/>
</dbReference>
<evidence type="ECO:0000256" key="11">
    <source>
        <dbReference type="SAM" id="Phobius"/>
    </source>
</evidence>
<dbReference type="InterPro" id="IPR000133">
    <property type="entry name" value="ER_ret_rcpt"/>
</dbReference>
<dbReference type="OMA" id="WKSRSCE"/>
<dbReference type="GO" id="GO:0015031">
    <property type="term" value="P:protein transport"/>
    <property type="evidence" value="ECO:0007669"/>
    <property type="project" value="UniProtKB-KW"/>
</dbReference>
<dbReference type="HOGENOM" id="CLU_057784_0_1_1"/>
<comment type="subcellular location">
    <subcellularLocation>
        <location evidence="1">Endoplasmic reticulum membrane</location>
        <topology evidence="1">Multi-pass membrane protein</topology>
    </subcellularLocation>
</comment>
<gene>
    <name evidence="12" type="ORF">EDEG_03304</name>
</gene>
<sequence length="229" mass="27310">MHFFTFADIPRLIGDGFHLYSIILLIQKIKLTRSCSGLSLKTQFLYLLVFLTRYVNLIQLKLSEPEYVYNFVMKLIYIGTRVFILYLIRMKYYYTYDKRFDKCNTKTLLVPSLVIPLIIKQKTDGIFAYLIEYLWNFSVVLESIAILPQLILLRETGEAEVMTSKYVFFLGMYRLMYVVGWINKWLRGIQFDFVMFYGGILQTLLYVDFFYCYYVYIISKKGPAEKLPY</sequence>
<keyword evidence="6" id="KW-0931">ER-Golgi transport</keyword>
<evidence type="ECO:0000256" key="6">
    <source>
        <dbReference type="ARBA" id="ARBA00022892"/>
    </source>
</evidence>
<reference evidence="13" key="2">
    <citation type="submission" date="2015-07" db="EMBL/GenBank/DDBJ databases">
        <title>Contrasting host-pathogen interactions and genome evolution in two generalist and specialist microsporidian pathogens of mosquitoes.</title>
        <authorList>
            <consortium name="The Broad Institute Genomics Platform"/>
            <consortium name="The Broad Institute Genome Sequencing Center for Infectious Disease"/>
            <person name="Cuomo C.A."/>
            <person name="Sanscrainte N.D."/>
            <person name="Goldberg J.M."/>
            <person name="Heiman D."/>
            <person name="Young S."/>
            <person name="Zeng Q."/>
            <person name="Becnel J.J."/>
            <person name="Birren B.W."/>
        </authorList>
    </citation>
    <scope>NUCLEOTIDE SEQUENCE [LARGE SCALE GENOMIC DNA]</scope>
    <source>
        <strain evidence="13">USNM 41457</strain>
    </source>
</reference>
<name>J9D351_EDHAE</name>
<dbReference type="PANTHER" id="PTHR10585">
    <property type="entry name" value="ER LUMEN PROTEIN RETAINING RECEPTOR"/>
    <property type="match status" value="1"/>
</dbReference>
<feature type="transmembrane region" description="Helical" evidence="11">
    <location>
        <begin position="194"/>
        <end position="216"/>
    </location>
</feature>
<dbReference type="PRINTS" id="PR00660">
    <property type="entry name" value="ERLUMENR"/>
</dbReference>
<dbReference type="GO" id="GO:0005789">
    <property type="term" value="C:endoplasmic reticulum membrane"/>
    <property type="evidence" value="ECO:0007669"/>
    <property type="project" value="UniProtKB-SubCell"/>
</dbReference>
<evidence type="ECO:0000256" key="1">
    <source>
        <dbReference type="ARBA" id="ARBA00004477"/>
    </source>
</evidence>
<evidence type="ECO:0000256" key="3">
    <source>
        <dbReference type="ARBA" id="ARBA00022448"/>
    </source>
</evidence>
<dbReference type="GO" id="GO:0006890">
    <property type="term" value="P:retrograde vesicle-mediated transport, Golgi to endoplasmic reticulum"/>
    <property type="evidence" value="ECO:0007669"/>
    <property type="project" value="EnsemblFungi"/>
</dbReference>
<evidence type="ECO:0000256" key="2">
    <source>
        <dbReference type="ARBA" id="ARBA00010120"/>
    </source>
</evidence>
<keyword evidence="13" id="KW-1185">Reference proteome</keyword>
<keyword evidence="3" id="KW-0813">Transport</keyword>
<accession>J9D351</accession>
<evidence type="ECO:0000313" key="13">
    <source>
        <dbReference type="Proteomes" id="UP000003163"/>
    </source>
</evidence>
<comment type="caution">
    <text evidence="12">The sequence shown here is derived from an EMBL/GenBank/DDBJ whole genome shotgun (WGS) entry which is preliminary data.</text>
</comment>
<evidence type="ECO:0000256" key="9">
    <source>
        <dbReference type="ARBA" id="ARBA00023136"/>
    </source>
</evidence>
<keyword evidence="8 11" id="KW-1133">Transmembrane helix</keyword>
<dbReference type="Pfam" id="PF00810">
    <property type="entry name" value="ER_lumen_recept"/>
    <property type="match status" value="1"/>
</dbReference>
<dbReference type="EMBL" id="AFBI03000081">
    <property type="protein sequence ID" value="EJW02261.1"/>
    <property type="molecule type" value="Genomic_DNA"/>
</dbReference>
<comment type="similarity">
    <text evidence="2">Belongs to the ERD2 family.</text>
</comment>